<sequence>MDLDRKRKLLFESDEEDDDDTGGELEDAYSSDDDGEEESSDDGDNEEQNEKGLMEIERKSIKLLKQQAKKQKLGDEELELNVRSDAQFELPSVEDVEEQLKGIPNLEIIKERMMDVIQVLGDFANRREEGKSRKEYLSILQKDLCAYYNYNEFLMEKFMQLFPNFSELIEFLDANEQPRPVTIRANPLKTRRGELARSLINRGMNVDPAAKWTKVGLVVYDSQVPVGATPEYLAGHYIIQGLCSFLPVMALAPQPNERVLDMCSAPGGKTTHIASLMRNTGVLFANDANGDRCKAIVGNIHRMGVNNCIISNLDGCEYAKIQPQSFDRILLDAPCSGTGVIWKDQSVKTSKSLEDIKARYTMQRRLLLSAIDALSASSKTGGYLVYSTCSVLVEENEAVVQYALEKRDVKLVPTGLDLGVDGYTKYRQYRFHPSMSSTKRFYPHVHNIDGFFVAKFKKISNTKKTSKNDEKNEH</sequence>
<dbReference type="WBParaSite" id="PS1159_v2.g20303.t1">
    <property type="protein sequence ID" value="PS1159_v2.g20303.t1"/>
    <property type="gene ID" value="PS1159_v2.g20303"/>
</dbReference>
<proteinExistence type="predicted"/>
<organism evidence="1 2">
    <name type="scientific">Panagrolaimus sp. PS1159</name>
    <dbReference type="NCBI Taxonomy" id="55785"/>
    <lineage>
        <taxon>Eukaryota</taxon>
        <taxon>Metazoa</taxon>
        <taxon>Ecdysozoa</taxon>
        <taxon>Nematoda</taxon>
        <taxon>Chromadorea</taxon>
        <taxon>Rhabditida</taxon>
        <taxon>Tylenchina</taxon>
        <taxon>Panagrolaimomorpha</taxon>
        <taxon>Panagrolaimoidea</taxon>
        <taxon>Panagrolaimidae</taxon>
        <taxon>Panagrolaimus</taxon>
    </lineage>
</organism>
<name>A0AC35FTP6_9BILA</name>
<accession>A0AC35FTP6</accession>
<reference evidence="2" key="1">
    <citation type="submission" date="2022-11" db="UniProtKB">
        <authorList>
            <consortium name="WormBaseParasite"/>
        </authorList>
    </citation>
    <scope>IDENTIFICATION</scope>
</reference>
<protein>
    <submittedName>
        <fullName evidence="2">SAM-dependent MTase RsmB/NOP-type domain-containing protein</fullName>
    </submittedName>
</protein>
<dbReference type="Proteomes" id="UP000887580">
    <property type="component" value="Unplaced"/>
</dbReference>
<evidence type="ECO:0000313" key="2">
    <source>
        <dbReference type="WBParaSite" id="PS1159_v2.g20303.t1"/>
    </source>
</evidence>
<evidence type="ECO:0000313" key="1">
    <source>
        <dbReference type="Proteomes" id="UP000887580"/>
    </source>
</evidence>